<evidence type="ECO:0000313" key="7">
    <source>
        <dbReference type="EMBL" id="ALO66305.1"/>
    </source>
</evidence>
<dbReference type="PANTHER" id="PTHR43179:SF12">
    <property type="entry name" value="GALACTOFURANOSYLTRANSFERASE GLFT2"/>
    <property type="match status" value="1"/>
</dbReference>
<dbReference type="SUPFAM" id="SSF53448">
    <property type="entry name" value="Nucleotide-diphospho-sugar transferases"/>
    <property type="match status" value="1"/>
</dbReference>
<evidence type="ECO:0000259" key="6">
    <source>
        <dbReference type="Pfam" id="PF19320"/>
    </source>
</evidence>
<dbReference type="Pfam" id="PF13641">
    <property type="entry name" value="Glyco_tranf_2_3"/>
    <property type="match status" value="1"/>
</dbReference>
<dbReference type="GO" id="GO:0016757">
    <property type="term" value="F:glycosyltransferase activity"/>
    <property type="evidence" value="ECO:0007669"/>
    <property type="project" value="UniProtKB-KW"/>
</dbReference>
<protein>
    <submittedName>
        <fullName evidence="7">Glycosyl transferase</fullName>
    </submittedName>
</protein>
<reference evidence="7 8" key="2">
    <citation type="journal article" date="2016" name="J. Biotechnol.">
        <title>Complete genome sequence of Arthrobacter alpinus ERGS4:06, a yellow pigmented bacterium tolerant to cold and radiations isolated from Sikkim Himalaya.</title>
        <authorList>
            <person name="Kumar R."/>
            <person name="Singh D."/>
            <person name="Swarnkar M.K."/>
            <person name="Singh A.K."/>
            <person name="Kumar S."/>
        </authorList>
    </citation>
    <scope>NUCLEOTIDE SEQUENCE [LARGE SCALE GENOMIC DNA]</scope>
    <source>
        <strain evidence="7 8">ERGS4:06</strain>
    </source>
</reference>
<proteinExistence type="inferred from homology"/>
<comment type="pathway">
    <text evidence="1">Cell wall biogenesis; cell wall polysaccharide biosynthesis.</text>
</comment>
<dbReference type="InterPro" id="IPR029044">
    <property type="entry name" value="Nucleotide-diphossugar_trans"/>
</dbReference>
<organism evidence="7 8">
    <name type="scientific">Arthrobacter alpinus</name>
    <dbReference type="NCBI Taxonomy" id="656366"/>
    <lineage>
        <taxon>Bacteria</taxon>
        <taxon>Bacillati</taxon>
        <taxon>Actinomycetota</taxon>
        <taxon>Actinomycetes</taxon>
        <taxon>Micrococcales</taxon>
        <taxon>Micrococcaceae</taxon>
        <taxon>Arthrobacter</taxon>
    </lineage>
</organism>
<dbReference type="InterPro" id="IPR040492">
    <property type="entry name" value="GlfT2_N"/>
</dbReference>
<keyword evidence="4 7" id="KW-0808">Transferase</keyword>
<dbReference type="EMBL" id="CP013200">
    <property type="protein sequence ID" value="ALO66305.1"/>
    <property type="molecule type" value="Genomic_DNA"/>
</dbReference>
<accession>A0A0S2LY79</accession>
<dbReference type="Pfam" id="PF19320">
    <property type="entry name" value="GlfT2_domain3"/>
    <property type="match status" value="1"/>
</dbReference>
<dbReference type="InterPro" id="IPR045699">
    <property type="entry name" value="GlfT2_C"/>
</dbReference>
<sequence>MSVTTKTETKDSTVDSTVWKTVHRVVFPTDGDTDTLPLYVDFNAAQRVVSPEEAGAGATAASVPGTRQRTDFIQGRREMRLPAFRRVSLGTYFNAFPASYWRAHTDVEQVRLTVETDGDATVIVYRSTPRGTANRVDSLHVTQGAPVSIDLSIMNFADGGWYWFDLATGETATTLTNAHWSVPQPEGFEAGTLSVGVTTFNRPDFCVKHLRTFAESPDLTEVLDELIVTDQGNQRVRDEEGFEEAAANLGHRFRLVEQANLGGSGGFARGMQETVKAGKSKYVMLLDDDVLIETEGILRAVQFADFTRKPTIVGGHMFNLYERSVVHNFGEVINEYRFRYESSGDSQNVHDFGASNLRTTPWMHRRIDVDYNGWWMCLIPTSIIKDIGLSLPVFIKWDDVEYGIRAKAHGYTTVTLPGAAVWHMPWTEKDDTIDWQAYFHQRNRWLATMLYSPYSRGGRMPIESMMVDVRHLLSMQYSSVELRLQALEDLLEGPDHLHRNIGTKLPEIRKVRSTFTDAQVSKDLNKFPSVKRLKPPKFGLIPSAPATMPAAISQALSGILNAVRDPREGAVDSPEAVVPAMDARWWRLARLNSALVSASDGAGASWYKRDAKTFRKYMVRSITLHQKLMLRWDELAKTYQDELPNFTSPQTWEKTFAANPAPVVEPKTATDK</sequence>
<keyword evidence="3" id="KW-0328">Glycosyltransferase</keyword>
<feature type="domain" description="Galactofuranosyltransferase-2 C-terminal" evidence="6">
    <location>
        <begin position="465"/>
        <end position="657"/>
    </location>
</feature>
<evidence type="ECO:0000256" key="4">
    <source>
        <dbReference type="ARBA" id="ARBA00022679"/>
    </source>
</evidence>
<evidence type="ECO:0000256" key="3">
    <source>
        <dbReference type="ARBA" id="ARBA00022676"/>
    </source>
</evidence>
<dbReference type="Proteomes" id="UP000059574">
    <property type="component" value="Chromosome"/>
</dbReference>
<reference evidence="8" key="1">
    <citation type="submission" date="2015-11" db="EMBL/GenBank/DDBJ databases">
        <authorList>
            <person name="Kumar R."/>
            <person name="Singh D."/>
            <person name="Swarnkar M.K."/>
            <person name="Singh A.K."/>
            <person name="Kumar S."/>
        </authorList>
    </citation>
    <scope>NUCLEOTIDE SEQUENCE [LARGE SCALE GENOMIC DNA]</scope>
    <source>
        <strain evidence="8">ERGS4:06</strain>
    </source>
</reference>
<evidence type="ECO:0000256" key="2">
    <source>
        <dbReference type="ARBA" id="ARBA00006739"/>
    </source>
</evidence>
<evidence type="ECO:0000259" key="5">
    <source>
        <dbReference type="Pfam" id="PF17994"/>
    </source>
</evidence>
<dbReference type="PANTHER" id="PTHR43179">
    <property type="entry name" value="RHAMNOSYLTRANSFERASE WBBL"/>
    <property type="match status" value="1"/>
</dbReference>
<dbReference type="OrthoDB" id="3225550at2"/>
<evidence type="ECO:0000256" key="1">
    <source>
        <dbReference type="ARBA" id="ARBA00004776"/>
    </source>
</evidence>
<dbReference type="RefSeq" id="WP_062286947.1">
    <property type="nucleotide sequence ID" value="NZ_CP013200.1"/>
</dbReference>
<gene>
    <name evidence="7" type="ORF">AS189_07140</name>
</gene>
<dbReference type="AlphaFoldDB" id="A0A0S2LY79"/>
<dbReference type="Gene3D" id="3.90.550.60">
    <property type="match status" value="1"/>
</dbReference>
<dbReference type="Pfam" id="PF17994">
    <property type="entry name" value="Glft2_N"/>
    <property type="match status" value="1"/>
</dbReference>
<feature type="domain" description="Galactofuranosyltransferase GlfT2 N-terminal" evidence="5">
    <location>
        <begin position="69"/>
        <end position="182"/>
    </location>
</feature>
<evidence type="ECO:0000313" key="8">
    <source>
        <dbReference type="Proteomes" id="UP000059574"/>
    </source>
</evidence>
<comment type="similarity">
    <text evidence="2">Belongs to the glycosyltransferase 2 family.</text>
</comment>
<name>A0A0S2LY79_9MICC</name>